<keyword evidence="6 17" id="KW-0548">Nucleotidyltransferase</keyword>
<keyword evidence="9 17" id="KW-0863">Zinc-finger</keyword>
<dbReference type="GO" id="GO:0008270">
    <property type="term" value="F:zinc ion binding"/>
    <property type="evidence" value="ECO:0007669"/>
    <property type="project" value="UniProtKB-KW"/>
</dbReference>
<evidence type="ECO:0000256" key="8">
    <source>
        <dbReference type="ARBA" id="ARBA00022723"/>
    </source>
</evidence>
<dbReference type="FunFam" id="1.10.132.60:FF:000002">
    <property type="entry name" value="DNA polymerase epsilon catalytic subunit"/>
    <property type="match status" value="1"/>
</dbReference>
<comment type="subcellular location">
    <subcellularLocation>
        <location evidence="2 17">Nucleus</location>
    </subcellularLocation>
</comment>
<evidence type="ECO:0000256" key="15">
    <source>
        <dbReference type="ARBA" id="ARBA00023242"/>
    </source>
</evidence>
<dbReference type="GO" id="GO:0051539">
    <property type="term" value="F:4 iron, 4 sulfur cluster binding"/>
    <property type="evidence" value="ECO:0007669"/>
    <property type="project" value="UniProtKB-KW"/>
</dbReference>
<keyword evidence="21" id="KW-1185">Reference proteome</keyword>
<dbReference type="InterPro" id="IPR023211">
    <property type="entry name" value="DNA_pol_palm_dom_sf"/>
</dbReference>
<keyword evidence="5 17" id="KW-0808">Transferase</keyword>
<dbReference type="Gene3D" id="3.90.1600.10">
    <property type="entry name" value="Palm domain of DNA polymerase"/>
    <property type="match status" value="1"/>
</dbReference>
<dbReference type="GO" id="GO:0003887">
    <property type="term" value="F:DNA-directed DNA polymerase activity"/>
    <property type="evidence" value="ECO:0007669"/>
    <property type="project" value="UniProtKB-KW"/>
</dbReference>
<dbReference type="GO" id="GO:0008310">
    <property type="term" value="F:single-stranded DNA 3'-5' DNA exonuclease activity"/>
    <property type="evidence" value="ECO:0007669"/>
    <property type="project" value="TreeGrafter"/>
</dbReference>
<keyword evidence="14 17" id="KW-0238">DNA-binding</keyword>
<feature type="compositionally biased region" description="Polar residues" evidence="18">
    <location>
        <begin position="7"/>
        <end position="16"/>
    </location>
</feature>
<evidence type="ECO:0000256" key="10">
    <source>
        <dbReference type="ARBA" id="ARBA00022833"/>
    </source>
</evidence>
<dbReference type="Gene3D" id="3.30.342.10">
    <property type="entry name" value="DNA Polymerase, chain B, domain 1"/>
    <property type="match status" value="1"/>
</dbReference>
<evidence type="ECO:0000256" key="12">
    <source>
        <dbReference type="ARBA" id="ARBA00023004"/>
    </source>
</evidence>
<dbReference type="EMBL" id="CAACVR010000003">
    <property type="protein sequence ID" value="VEU20318.1"/>
    <property type="molecule type" value="Genomic_DNA"/>
</dbReference>
<dbReference type="SMART" id="SM00486">
    <property type="entry name" value="POLBc"/>
    <property type="match status" value="1"/>
</dbReference>
<comment type="function">
    <text evidence="17">DNA polymerase II participates in chromosomal DNA replication.</text>
</comment>
<evidence type="ECO:0000256" key="3">
    <source>
        <dbReference type="ARBA" id="ARBA00005755"/>
    </source>
</evidence>
<comment type="cofactor">
    <cofactor evidence="1 17">
        <name>[4Fe-4S] cluster</name>
        <dbReference type="ChEBI" id="CHEBI:49883"/>
    </cofactor>
</comment>
<dbReference type="STRING" id="13370.A0A448YHF4"/>
<evidence type="ECO:0000256" key="17">
    <source>
        <dbReference type="RuleBase" id="RU365029"/>
    </source>
</evidence>
<dbReference type="GO" id="GO:0045004">
    <property type="term" value="P:DNA replication proofreading"/>
    <property type="evidence" value="ECO:0007669"/>
    <property type="project" value="TreeGrafter"/>
</dbReference>
<keyword evidence="13 17" id="KW-0411">Iron-sulfur</keyword>
<protein>
    <recommendedName>
        <fullName evidence="17">DNA polymerase epsilon catalytic subunit</fullName>
        <ecNumber evidence="17">2.7.7.7</ecNumber>
    </recommendedName>
</protein>
<dbReference type="InterPro" id="IPR012337">
    <property type="entry name" value="RNaseH-like_sf"/>
</dbReference>
<dbReference type="GO" id="GO:0008622">
    <property type="term" value="C:epsilon DNA polymerase complex"/>
    <property type="evidence" value="ECO:0007669"/>
    <property type="project" value="InterPro"/>
</dbReference>
<evidence type="ECO:0000313" key="21">
    <source>
        <dbReference type="Proteomes" id="UP000290900"/>
    </source>
</evidence>
<dbReference type="SUPFAM" id="SSF53098">
    <property type="entry name" value="Ribonuclease H-like"/>
    <property type="match status" value="1"/>
</dbReference>
<evidence type="ECO:0000256" key="5">
    <source>
        <dbReference type="ARBA" id="ARBA00022679"/>
    </source>
</evidence>
<dbReference type="InterPro" id="IPR054475">
    <property type="entry name" value="Znf-DPOE"/>
</dbReference>
<keyword evidence="8 17" id="KW-0479">Metal-binding</keyword>
<dbReference type="InterPro" id="IPR043502">
    <property type="entry name" value="DNA/RNA_pol_sf"/>
</dbReference>
<dbReference type="InterPro" id="IPR006172">
    <property type="entry name" value="DNA-dir_DNA_pol_B"/>
</dbReference>
<gene>
    <name evidence="20" type="ORF">BRENAR_LOCUS1053</name>
</gene>
<evidence type="ECO:0000256" key="11">
    <source>
        <dbReference type="ARBA" id="ARBA00022932"/>
    </source>
</evidence>
<sequence>MPAVSAFRSSARSGPRSTRYVEKPGPYGYRKEKVEPNYNNFNRQTRSSTIGFADTKSEAVREIDRFDSVVGFDRCESGPKKTGWLVNFHTTTIPSEEVLQGLVGVDYYFLDEEGGSFKVTMSYDPYFLVKCQVGTESEVEEYLRKFLESIVKKVEQISKEDLRQPNHLLGIERKLLKLSFHNITDLLEARRMLRPIVDRNERSKEGMDIYKSVNLNYSTMLKEDTHEEMKDTHHSDPSELIEELREYDVPYHSRVSIDKDIRVGKWYDVEADNDHVVLTERKDKIAFADPVVLAFDIETTKAPLKFPDSAIDQVMMISYMIDGDGYLITNRDIISEDIMDFEYTPRPEYPGSFTIFNEINEKALLERFFEHIREVRPTVIATFNGDFFDWPFVEARAAYHGIDMHHEIGFAKDSEDEYKSSYCSHMDCFRWVKRDSYLPQGAQGLKAVTTAKLGYNPTELDPELMTPYAYEKPQTLAEYSVSDAVATYYLYYKYVHPFIFSLCTIIPLNPDEVLRKGTGTLCEVLLTVQAYTHGIVLPNKHTDPLERFYEGHLIESETYVGGHVESLEAGVFRADLDTDFKIDPTAVDLLLDDLEGALKFAITEEDHQKLEDVTNFEEVHQEVKRQLLAFKEHTKIREPPVIYHVDVSSMYPNIMISNRLQPDSMKSEEDCAACDFNRPGKKCDRRLSWAWRGEFYPADMSDYSMMKNAMQNESFPPRKPGMPNRTFSELSYAEQTSYLKKHVSDYSRKVYHRIKQSEIVEREAIICQRENPFYVNTVRSFRDRRYEFKGLAKLWKKKLHQVNKDDKHALDEAKKLAVLYDSMQLAHKVILNSFYGYVMRKGSRWYSMEMAGVTCLTGATIIQMARALIGRLGRPLELDTDGIWCALPKSFPDTFTFNLKNGKSISTTYPCSMLNYIVHKRFTNDQYQMLVDPEKMRYETHSENTIFFEADGPYKAMILPTSKEEGKGLKKRYAVFNFDGTLAELKGFELKRRGELQLIKNFQSDIFKLFLDGSTLEECYDTVATVANRWLDVLETHGKMLEDEDLIELICQNRSMSKALEDYGNQKSTSITTARRLGEFLGEEMVKDKGLACKYIVADRPLDAPVTERAIPTAIFSSELSVKRKYLRRWLKDPSLEDFDPRSIIDWDYYRERLASVIQKIITIPAALQGVANPVPRVAHPDWMQKRIDTMSDKMKQSSLTSFFTKAPAGSKPVMPSVPEEVQDIEDIGEVSSSGVPKVARVVSRRKRRLGEKESELEIEQQILRQPMPDPAVDYVSFLNYEKVKWNMQAKERERRQKLFGRSFQMTTDKGAVEGYLQRRAETYATSLWQVIQYQADPAHPGDLQVFALIGGKIQSLTLHIEKKIYVKFKSGNLPDGSIENCELSRSVESLPTGGDSENLFKLVMPEQVYIEELNKVDSVLKSTSVAGVYESYISAEDRAIMDLGTCLKFDDKKMNLLAKSFENGFNQKNLKPMPAEGYLQRFSMGILYLLHIISNGYEIFTLFNSTDPTAYMYVLKASSTAQQLPPKMGAYYRDIFKAKKPELGKYYSIIDYPSEISFETHYFSDIGKLHRKLNARIAALNERSASKFLFAIQSPYPANLRRVFKASSSMPTVTMNIGEIQVSALSWHGLIMKRIVNHYLSLSSWIKKLMGLSRYSNIPLCNLKVDNMGYLIDIEYARRLTTAGIILWWSPTPTPDYGGSEKDRALFEADDSLQFPHFNSPEAYDTVCLEVDVKNLTINTVLTSSFINEAEGVFISESGENKGTEDSEAATFADDSFSGPALAVLRGLARHWWDDAIKDNAEADSMVHGFISWYSNPGSFMYDSSLHYHVHNLTKKSFVQLLGEFKRLGAGIVFADRNKIILKTTKTVVENSYAYGQYLVSSVRSKPLFNLLELKISRYWDMLVWMDKYNHAGSFCDEILGEDEQKLDYMSKWQIRQYLPIIMQGEFDDWVILFLDALIKDREREYQSSGQTQNSPRRTQITQILKQHKFNGAVIDMDSIEHGVCEYFRNPLLKRVKTLIRKQNEMQLDPAMRQEFEFPKLAGSHLNLTNPALELVKDLCQILSVSKRRNLEVRMLRKELLSLFEVKEFSEEGIFKNPSASLIIPQVICDYCDFTKDIDVCRDDEKDIFHCDSCHRAYNKLIIEEKLIYELERTVTKYLTQDLKCNRCGRMKDREISLHCPCSGDWISTISRSKMLTRIRIFQNVAEAYRFKLLRDITEEFI</sequence>
<dbReference type="InterPro" id="IPR013697">
    <property type="entry name" value="DNA_pol_e_suA_C"/>
</dbReference>
<dbReference type="Pfam" id="PF08490">
    <property type="entry name" value="DUF1744"/>
    <property type="match status" value="1"/>
</dbReference>
<keyword evidence="7 17" id="KW-0235">DNA replication</keyword>
<reference evidence="20 21" key="1">
    <citation type="submission" date="2018-12" db="EMBL/GenBank/DDBJ databases">
        <authorList>
            <person name="Tiukova I."/>
            <person name="Dainat J."/>
        </authorList>
    </citation>
    <scope>NUCLEOTIDE SEQUENCE [LARGE SCALE GENOMIC DNA]</scope>
</reference>
<evidence type="ECO:0000256" key="14">
    <source>
        <dbReference type="ARBA" id="ARBA00023125"/>
    </source>
</evidence>
<dbReference type="InterPro" id="IPR029703">
    <property type="entry name" value="POL2"/>
</dbReference>
<dbReference type="InterPro" id="IPR055191">
    <property type="entry name" value="POL2_thumb"/>
</dbReference>
<dbReference type="EC" id="2.7.7.7" evidence="17"/>
<dbReference type="InterPro" id="IPR006133">
    <property type="entry name" value="DNA-dir_DNA_pol_B_exonuc"/>
</dbReference>
<keyword evidence="11 17" id="KW-0239">DNA-directed DNA polymerase</keyword>
<dbReference type="PANTHER" id="PTHR10670">
    <property type="entry name" value="DNA POLYMERASE EPSILON CATALYTIC SUBUNIT A"/>
    <property type="match status" value="1"/>
</dbReference>
<name>A0A448YHF4_BRENA</name>
<comment type="catalytic activity">
    <reaction evidence="16 17">
        <text>DNA(n) + a 2'-deoxyribonucleoside 5'-triphosphate = DNA(n+1) + diphosphate</text>
        <dbReference type="Rhea" id="RHEA:22508"/>
        <dbReference type="Rhea" id="RHEA-COMP:17339"/>
        <dbReference type="Rhea" id="RHEA-COMP:17340"/>
        <dbReference type="ChEBI" id="CHEBI:33019"/>
        <dbReference type="ChEBI" id="CHEBI:61560"/>
        <dbReference type="ChEBI" id="CHEBI:173112"/>
        <dbReference type="EC" id="2.7.7.7"/>
    </reaction>
</comment>
<dbReference type="InterPro" id="IPR042087">
    <property type="entry name" value="DNA_pol_B_thumb"/>
</dbReference>
<dbReference type="FunCoup" id="A0A448YHF4">
    <property type="interactions" value="725"/>
</dbReference>
<dbReference type="Pfam" id="PF22634">
    <property type="entry name" value="POL2_thumb"/>
    <property type="match status" value="1"/>
</dbReference>
<keyword evidence="12 17" id="KW-0408">Iron</keyword>
<evidence type="ECO:0000259" key="19">
    <source>
        <dbReference type="SMART" id="SM01159"/>
    </source>
</evidence>
<evidence type="ECO:0000256" key="2">
    <source>
        <dbReference type="ARBA" id="ARBA00004123"/>
    </source>
</evidence>
<dbReference type="InParanoid" id="A0A448YHF4"/>
<dbReference type="InterPro" id="IPR036397">
    <property type="entry name" value="RNaseH_sf"/>
</dbReference>
<evidence type="ECO:0000256" key="18">
    <source>
        <dbReference type="SAM" id="MobiDB-lite"/>
    </source>
</evidence>
<dbReference type="CDD" id="cd05535">
    <property type="entry name" value="POLBc_epsilon"/>
    <property type="match status" value="1"/>
</dbReference>
<evidence type="ECO:0000256" key="1">
    <source>
        <dbReference type="ARBA" id="ARBA00001966"/>
    </source>
</evidence>
<proteinExistence type="inferred from homology"/>
<dbReference type="Pfam" id="PF23250">
    <property type="entry name" value="zf_DPOE_2"/>
    <property type="match status" value="1"/>
</dbReference>
<feature type="region of interest" description="Disordered" evidence="18">
    <location>
        <begin position="1"/>
        <end position="28"/>
    </location>
</feature>
<dbReference type="FunFam" id="3.90.1600.10:FF:000006">
    <property type="entry name" value="DNA polymerase epsilon catalytic subunit"/>
    <property type="match status" value="1"/>
</dbReference>
<dbReference type="Gene3D" id="1.10.132.60">
    <property type="entry name" value="DNA polymerase family B, C-terminal domain"/>
    <property type="match status" value="1"/>
</dbReference>
<keyword evidence="10 17" id="KW-0862">Zinc</keyword>
<dbReference type="FunFam" id="3.30.420.10:FF:000010">
    <property type="entry name" value="DNA polymerase epsilon catalytic subunit"/>
    <property type="match status" value="1"/>
</dbReference>
<keyword evidence="15 17" id="KW-0539">Nucleus</keyword>
<organism evidence="20 21">
    <name type="scientific">Brettanomyces naardenensis</name>
    <name type="common">Yeast</name>
    <dbReference type="NCBI Taxonomy" id="13370"/>
    <lineage>
        <taxon>Eukaryota</taxon>
        <taxon>Fungi</taxon>
        <taxon>Dikarya</taxon>
        <taxon>Ascomycota</taxon>
        <taxon>Saccharomycotina</taxon>
        <taxon>Pichiomycetes</taxon>
        <taxon>Pichiales</taxon>
        <taxon>Pichiaceae</taxon>
        <taxon>Brettanomyces</taxon>
    </lineage>
</organism>
<evidence type="ECO:0000256" key="13">
    <source>
        <dbReference type="ARBA" id="ARBA00023014"/>
    </source>
</evidence>
<dbReference type="SMART" id="SM01159">
    <property type="entry name" value="DUF1744"/>
    <property type="match status" value="1"/>
</dbReference>
<dbReference type="Gene3D" id="3.30.420.10">
    <property type="entry name" value="Ribonuclease H-like superfamily/Ribonuclease H"/>
    <property type="match status" value="1"/>
</dbReference>
<dbReference type="Proteomes" id="UP000290900">
    <property type="component" value="Unassembled WGS sequence"/>
</dbReference>
<dbReference type="SUPFAM" id="SSF56672">
    <property type="entry name" value="DNA/RNA polymerases"/>
    <property type="match status" value="1"/>
</dbReference>
<evidence type="ECO:0000256" key="4">
    <source>
        <dbReference type="ARBA" id="ARBA00022485"/>
    </source>
</evidence>
<dbReference type="CDD" id="cd05779">
    <property type="entry name" value="DNA_polB_epsilon_exo"/>
    <property type="match status" value="1"/>
</dbReference>
<dbReference type="OrthoDB" id="10060449at2759"/>
<evidence type="ECO:0000256" key="16">
    <source>
        <dbReference type="ARBA" id="ARBA00049244"/>
    </source>
</evidence>
<dbReference type="GO" id="GO:0000278">
    <property type="term" value="P:mitotic cell cycle"/>
    <property type="evidence" value="ECO:0007669"/>
    <property type="project" value="TreeGrafter"/>
</dbReference>
<dbReference type="Pfam" id="PF03104">
    <property type="entry name" value="DNA_pol_B_exo1"/>
    <property type="match status" value="1"/>
</dbReference>
<dbReference type="GO" id="GO:0006272">
    <property type="term" value="P:leading strand elongation"/>
    <property type="evidence" value="ECO:0007669"/>
    <property type="project" value="TreeGrafter"/>
</dbReference>
<evidence type="ECO:0000313" key="20">
    <source>
        <dbReference type="EMBL" id="VEU20318.1"/>
    </source>
</evidence>
<evidence type="ECO:0000256" key="7">
    <source>
        <dbReference type="ARBA" id="ARBA00022705"/>
    </source>
</evidence>
<evidence type="ECO:0000256" key="9">
    <source>
        <dbReference type="ARBA" id="ARBA00022771"/>
    </source>
</evidence>
<dbReference type="GO" id="GO:0000166">
    <property type="term" value="F:nucleotide binding"/>
    <property type="evidence" value="ECO:0007669"/>
    <property type="project" value="InterPro"/>
</dbReference>
<dbReference type="GO" id="GO:0006287">
    <property type="term" value="P:base-excision repair, gap-filling"/>
    <property type="evidence" value="ECO:0007669"/>
    <property type="project" value="TreeGrafter"/>
</dbReference>
<dbReference type="PANTHER" id="PTHR10670:SF0">
    <property type="entry name" value="DNA POLYMERASE EPSILON CATALYTIC SUBUNIT A"/>
    <property type="match status" value="1"/>
</dbReference>
<dbReference type="Pfam" id="PF22912">
    <property type="entry name" value="zf-DPOE"/>
    <property type="match status" value="1"/>
</dbReference>
<keyword evidence="4 17" id="KW-0004">4Fe-4S</keyword>
<feature type="domain" description="DNA polymerase epsilon catalytic subunit A C-terminal" evidence="19">
    <location>
        <begin position="1528"/>
        <end position="1915"/>
    </location>
</feature>
<dbReference type="GO" id="GO:0006297">
    <property type="term" value="P:nucleotide-excision repair, DNA gap filling"/>
    <property type="evidence" value="ECO:0007669"/>
    <property type="project" value="TreeGrafter"/>
</dbReference>
<accession>A0A448YHF4</accession>
<dbReference type="GO" id="GO:0003677">
    <property type="term" value="F:DNA binding"/>
    <property type="evidence" value="ECO:0007669"/>
    <property type="project" value="UniProtKB-KW"/>
</dbReference>
<comment type="similarity">
    <text evidence="3 17">Belongs to the DNA polymerase type-B family.</text>
</comment>
<evidence type="ECO:0000256" key="6">
    <source>
        <dbReference type="ARBA" id="ARBA00022695"/>
    </source>
</evidence>